<dbReference type="InterPro" id="IPR000253">
    <property type="entry name" value="FHA_dom"/>
</dbReference>
<proteinExistence type="predicted"/>
<dbReference type="EMBL" id="CAUYUJ010001052">
    <property type="protein sequence ID" value="CAK0793914.1"/>
    <property type="molecule type" value="Genomic_DNA"/>
</dbReference>
<sequence length="315" mass="33937">MHARRRRGAGEAAARLPRFGLRGGPLRRPLRRHRWPAAPAGVLRGAGAGEGPPAGHLARPLRAHLGPEGGGQAGAPEAVGKPSARQRGAGGDVHGRAHQGRHQHRLQRHVRHRPAIPAAARRPPHTRVRECYGPSPFAVARERRAMLARSPSQEQPSLAPKQQAGSGAAAAVLECVHAQGGDPRRLSPESRVVALVEDEVLEVGRQHQLGFFEALLKAEPQWLGYISRSHLSLRLSRAEDDGRTTPPRRGGAPVLQVENLSANAVMVNGRQLAKGQTERVAEGGSLSFVAKPQNSAETQFLCFTLRRARTARALR</sequence>
<feature type="region of interest" description="Disordered" evidence="1">
    <location>
        <begin position="1"/>
        <end position="110"/>
    </location>
</feature>
<feature type="compositionally biased region" description="Low complexity" evidence="1">
    <location>
        <begin position="10"/>
        <end position="27"/>
    </location>
</feature>
<name>A0ABN9PLK0_9DINO</name>
<feature type="compositionally biased region" description="Basic residues" evidence="1">
    <location>
        <begin position="96"/>
        <end position="110"/>
    </location>
</feature>
<keyword evidence="4" id="KW-1185">Reference proteome</keyword>
<organism evidence="3 4">
    <name type="scientific">Prorocentrum cordatum</name>
    <dbReference type="NCBI Taxonomy" id="2364126"/>
    <lineage>
        <taxon>Eukaryota</taxon>
        <taxon>Sar</taxon>
        <taxon>Alveolata</taxon>
        <taxon>Dinophyceae</taxon>
        <taxon>Prorocentrales</taxon>
        <taxon>Prorocentraceae</taxon>
        <taxon>Prorocentrum</taxon>
    </lineage>
</organism>
<comment type="caution">
    <text evidence="3">The sequence shown here is derived from an EMBL/GenBank/DDBJ whole genome shotgun (WGS) entry which is preliminary data.</text>
</comment>
<evidence type="ECO:0000259" key="2">
    <source>
        <dbReference type="PROSITE" id="PS50006"/>
    </source>
</evidence>
<evidence type="ECO:0000313" key="3">
    <source>
        <dbReference type="EMBL" id="CAK0793914.1"/>
    </source>
</evidence>
<dbReference type="SUPFAM" id="SSF49879">
    <property type="entry name" value="SMAD/FHA domain"/>
    <property type="match status" value="1"/>
</dbReference>
<dbReference type="InterPro" id="IPR008984">
    <property type="entry name" value="SMAD_FHA_dom_sf"/>
</dbReference>
<evidence type="ECO:0000256" key="1">
    <source>
        <dbReference type="SAM" id="MobiDB-lite"/>
    </source>
</evidence>
<accession>A0ABN9PLK0</accession>
<feature type="domain" description="FHA" evidence="2">
    <location>
        <begin position="201"/>
        <end position="272"/>
    </location>
</feature>
<evidence type="ECO:0000313" key="4">
    <source>
        <dbReference type="Proteomes" id="UP001189429"/>
    </source>
</evidence>
<gene>
    <name evidence="3" type="ORF">PCOR1329_LOCUS4058</name>
</gene>
<protein>
    <recommendedName>
        <fullName evidence="2">FHA domain-containing protein</fullName>
    </recommendedName>
</protein>
<reference evidence="3" key="1">
    <citation type="submission" date="2023-10" db="EMBL/GenBank/DDBJ databases">
        <authorList>
            <person name="Chen Y."/>
            <person name="Shah S."/>
            <person name="Dougan E. K."/>
            <person name="Thang M."/>
            <person name="Chan C."/>
        </authorList>
    </citation>
    <scope>NUCLEOTIDE SEQUENCE [LARGE SCALE GENOMIC DNA]</scope>
</reference>
<dbReference type="Proteomes" id="UP001189429">
    <property type="component" value="Unassembled WGS sequence"/>
</dbReference>
<dbReference type="PROSITE" id="PS50006">
    <property type="entry name" value="FHA_DOMAIN"/>
    <property type="match status" value="1"/>
</dbReference>
<dbReference type="Gene3D" id="2.60.200.20">
    <property type="match status" value="1"/>
</dbReference>